<accession>A0AAD8RFN6</accession>
<dbReference type="AlphaFoldDB" id="A0AAD8RFN6"/>
<dbReference type="InterPro" id="IPR011320">
    <property type="entry name" value="RNase_H1_N"/>
</dbReference>
<dbReference type="InterPro" id="IPR037056">
    <property type="entry name" value="RNase_H1_N_sf"/>
</dbReference>
<comment type="caution">
    <text evidence="3">The sequence shown here is derived from an EMBL/GenBank/DDBJ whole genome shotgun (WGS) entry which is preliminary data.</text>
</comment>
<evidence type="ECO:0000313" key="4">
    <source>
        <dbReference type="Proteomes" id="UP001231189"/>
    </source>
</evidence>
<organism evidence="3 4">
    <name type="scientific">Lolium multiflorum</name>
    <name type="common">Italian ryegrass</name>
    <name type="synonym">Lolium perenne subsp. multiflorum</name>
    <dbReference type="NCBI Taxonomy" id="4521"/>
    <lineage>
        <taxon>Eukaryota</taxon>
        <taxon>Viridiplantae</taxon>
        <taxon>Streptophyta</taxon>
        <taxon>Embryophyta</taxon>
        <taxon>Tracheophyta</taxon>
        <taxon>Spermatophyta</taxon>
        <taxon>Magnoliopsida</taxon>
        <taxon>Liliopsida</taxon>
        <taxon>Poales</taxon>
        <taxon>Poaceae</taxon>
        <taxon>BOP clade</taxon>
        <taxon>Pooideae</taxon>
        <taxon>Poodae</taxon>
        <taxon>Poeae</taxon>
        <taxon>Poeae Chloroplast Group 2 (Poeae type)</taxon>
        <taxon>Loliodinae</taxon>
        <taxon>Loliinae</taxon>
        <taxon>Lolium</taxon>
    </lineage>
</organism>
<keyword evidence="1" id="KW-0812">Transmembrane</keyword>
<dbReference type="SUPFAM" id="SSF55658">
    <property type="entry name" value="L9 N-domain-like"/>
    <property type="match status" value="1"/>
</dbReference>
<sequence length="337" mass="39384">MEHLGSGPMLPLHHNIQYLEGILLKDKDPNYPVFTVKVPADPNFVQEDPADIFFIAFEDVFNLFHWKQLDYNLVHLYAINLQMKINIERPPHIAVADPYYMRNSHLEDGSRTQTKVVRYLQSFMLMNKEKNTILLLSFRWSLAQYFDSSNTTTKKDYKRIRSALDEAILGYSKNGGTFDKKVEFIRLDTKKLGFKHVIDFPCIKQPTDNMKEAFYVLHHLKGFVADAEMMSLPPSQRDPIKMAGEINDADLREDFHHIQMTYYVVFEGRVPGVYEEWEDYKKQVHKFSGNCYKGYPTRHGTVAKWRKHQSNKSKMKTFIVLSLLLTIVAAVLYFILV</sequence>
<reference evidence="3" key="1">
    <citation type="submission" date="2023-07" db="EMBL/GenBank/DDBJ databases">
        <title>A chromosome-level genome assembly of Lolium multiflorum.</title>
        <authorList>
            <person name="Chen Y."/>
            <person name="Copetti D."/>
            <person name="Kolliker R."/>
            <person name="Studer B."/>
        </authorList>
    </citation>
    <scope>NUCLEOTIDE SEQUENCE</scope>
    <source>
        <strain evidence="3">02402/16</strain>
        <tissue evidence="3">Leaf</tissue>
    </source>
</reference>
<evidence type="ECO:0000259" key="2">
    <source>
        <dbReference type="Pfam" id="PF01693"/>
    </source>
</evidence>
<dbReference type="EMBL" id="JAUUTY010000006">
    <property type="protein sequence ID" value="KAK1619891.1"/>
    <property type="molecule type" value="Genomic_DNA"/>
</dbReference>
<protein>
    <recommendedName>
        <fullName evidence="2">Ribonuclease H1 N-terminal domain-containing protein</fullName>
    </recommendedName>
</protein>
<dbReference type="InterPro" id="IPR009027">
    <property type="entry name" value="Ribosomal_bL9/RNase_H1_N"/>
</dbReference>
<dbReference type="Gene3D" id="3.40.970.10">
    <property type="entry name" value="Ribonuclease H1, N-terminal domain"/>
    <property type="match status" value="1"/>
</dbReference>
<gene>
    <name evidence="3" type="ORF">QYE76_025408</name>
</gene>
<proteinExistence type="predicted"/>
<keyword evidence="1" id="KW-0472">Membrane</keyword>
<evidence type="ECO:0000256" key="1">
    <source>
        <dbReference type="SAM" id="Phobius"/>
    </source>
</evidence>
<evidence type="ECO:0000313" key="3">
    <source>
        <dbReference type="EMBL" id="KAK1619891.1"/>
    </source>
</evidence>
<keyword evidence="4" id="KW-1185">Reference proteome</keyword>
<name>A0AAD8RFN6_LOLMU</name>
<feature type="domain" description="Ribonuclease H1 N-terminal" evidence="2">
    <location>
        <begin position="262"/>
        <end position="298"/>
    </location>
</feature>
<dbReference type="Pfam" id="PF01693">
    <property type="entry name" value="Cauli_VI"/>
    <property type="match status" value="1"/>
</dbReference>
<dbReference type="Proteomes" id="UP001231189">
    <property type="component" value="Unassembled WGS sequence"/>
</dbReference>
<feature type="transmembrane region" description="Helical" evidence="1">
    <location>
        <begin position="317"/>
        <end position="336"/>
    </location>
</feature>
<keyword evidence="1" id="KW-1133">Transmembrane helix</keyword>